<evidence type="ECO:0000313" key="2">
    <source>
        <dbReference type="Proteomes" id="UP000613840"/>
    </source>
</evidence>
<comment type="caution">
    <text evidence="1">The sequence shown here is derived from an EMBL/GenBank/DDBJ whole genome shotgun (WGS) entry which is preliminary data.</text>
</comment>
<name>A0A917W313_9ACTN</name>
<dbReference type="EMBL" id="BMMZ01000003">
    <property type="protein sequence ID" value="GGL57510.1"/>
    <property type="molecule type" value="Genomic_DNA"/>
</dbReference>
<evidence type="ECO:0000313" key="1">
    <source>
        <dbReference type="EMBL" id="GGL57510.1"/>
    </source>
</evidence>
<gene>
    <name evidence="1" type="ORF">GCM10011575_14840</name>
</gene>
<organism evidence="1 2">
    <name type="scientific">Microlunatus endophyticus</name>
    <dbReference type="NCBI Taxonomy" id="1716077"/>
    <lineage>
        <taxon>Bacteria</taxon>
        <taxon>Bacillati</taxon>
        <taxon>Actinomycetota</taxon>
        <taxon>Actinomycetes</taxon>
        <taxon>Propionibacteriales</taxon>
        <taxon>Propionibacteriaceae</taxon>
        <taxon>Microlunatus</taxon>
    </lineage>
</organism>
<proteinExistence type="predicted"/>
<accession>A0A917W313</accession>
<sequence length="40" mass="4260">MIAGTGWKLKVLKNCAAVGVLGLLPEWMDPVILSIDPGRP</sequence>
<protein>
    <submittedName>
        <fullName evidence="1">Uncharacterized protein</fullName>
    </submittedName>
</protein>
<dbReference type="RefSeq" id="WP_268239189.1">
    <property type="nucleotide sequence ID" value="NZ_BMMZ01000003.1"/>
</dbReference>
<dbReference type="AlphaFoldDB" id="A0A917W313"/>
<dbReference type="Proteomes" id="UP000613840">
    <property type="component" value="Unassembled WGS sequence"/>
</dbReference>
<reference evidence="1" key="2">
    <citation type="submission" date="2020-09" db="EMBL/GenBank/DDBJ databases">
        <authorList>
            <person name="Sun Q."/>
            <person name="Zhou Y."/>
        </authorList>
    </citation>
    <scope>NUCLEOTIDE SEQUENCE</scope>
    <source>
        <strain evidence="1">CGMCC 4.7306</strain>
    </source>
</reference>
<reference evidence="1" key="1">
    <citation type="journal article" date="2014" name="Int. J. Syst. Evol. Microbiol.">
        <title>Complete genome sequence of Corynebacterium casei LMG S-19264T (=DSM 44701T), isolated from a smear-ripened cheese.</title>
        <authorList>
            <consortium name="US DOE Joint Genome Institute (JGI-PGF)"/>
            <person name="Walter F."/>
            <person name="Albersmeier A."/>
            <person name="Kalinowski J."/>
            <person name="Ruckert C."/>
        </authorList>
    </citation>
    <scope>NUCLEOTIDE SEQUENCE</scope>
    <source>
        <strain evidence="1">CGMCC 4.7306</strain>
    </source>
</reference>
<keyword evidence="2" id="KW-1185">Reference proteome</keyword>